<dbReference type="OrthoDB" id="2015116at2759"/>
<feature type="region of interest" description="Disordered" evidence="5">
    <location>
        <begin position="365"/>
        <end position="460"/>
    </location>
</feature>
<comment type="caution">
    <text evidence="4">Lacks conserved residue(s) required for the propagation of feature annotation.</text>
</comment>
<dbReference type="PROSITE" id="PS01187">
    <property type="entry name" value="EGF_CA"/>
    <property type="match status" value="1"/>
</dbReference>
<feature type="domain" description="EGF-like" evidence="8">
    <location>
        <begin position="693"/>
        <end position="728"/>
    </location>
</feature>
<dbReference type="PROSITE" id="PS00022">
    <property type="entry name" value="EGF_1"/>
    <property type="match status" value="1"/>
</dbReference>
<keyword evidence="2" id="KW-0677">Repeat</keyword>
<feature type="disulfide bond" evidence="4">
    <location>
        <begin position="718"/>
        <end position="727"/>
    </location>
</feature>
<evidence type="ECO:0000259" key="7">
    <source>
        <dbReference type="PROSITE" id="PS50024"/>
    </source>
</evidence>
<dbReference type="PANTHER" id="PTHR24034">
    <property type="entry name" value="EGF-LIKE DOMAIN-CONTAINING PROTEIN"/>
    <property type="match status" value="1"/>
</dbReference>
<feature type="domain" description="SEA" evidence="7">
    <location>
        <begin position="511"/>
        <end position="636"/>
    </location>
</feature>
<dbReference type="SMART" id="SM00179">
    <property type="entry name" value="EGF_CA"/>
    <property type="match status" value="1"/>
</dbReference>
<feature type="region of interest" description="Disordered" evidence="5">
    <location>
        <begin position="871"/>
        <end position="920"/>
    </location>
</feature>
<name>A0A1D1USH5_RAMVA</name>
<feature type="compositionally biased region" description="Low complexity" evidence="5">
    <location>
        <begin position="183"/>
        <end position="201"/>
    </location>
</feature>
<dbReference type="InterPro" id="IPR001881">
    <property type="entry name" value="EGF-like_Ca-bd_dom"/>
</dbReference>
<feature type="compositionally biased region" description="Polar residues" evidence="5">
    <location>
        <begin position="339"/>
        <end position="348"/>
    </location>
</feature>
<feature type="domain" description="EGF-like" evidence="8">
    <location>
        <begin position="643"/>
        <end position="683"/>
    </location>
</feature>
<evidence type="ECO:0000256" key="5">
    <source>
        <dbReference type="SAM" id="MobiDB-lite"/>
    </source>
</evidence>
<dbReference type="InterPro" id="IPR036364">
    <property type="entry name" value="SEA_dom_sf"/>
</dbReference>
<dbReference type="InterPro" id="IPR049883">
    <property type="entry name" value="NOTCH1_EGF-like"/>
</dbReference>
<dbReference type="InterPro" id="IPR000152">
    <property type="entry name" value="EGF-type_Asp/Asn_hydroxyl_site"/>
</dbReference>
<keyword evidence="3 4" id="KW-1015">Disulfide bond</keyword>
<dbReference type="EMBL" id="BDGG01000001">
    <property type="protein sequence ID" value="GAU89138.1"/>
    <property type="molecule type" value="Genomic_DNA"/>
</dbReference>
<keyword evidence="6" id="KW-0472">Membrane</keyword>
<feature type="region of interest" description="Disordered" evidence="5">
    <location>
        <begin position="211"/>
        <end position="230"/>
    </location>
</feature>
<comment type="caution">
    <text evidence="9">The sequence shown here is derived from an EMBL/GenBank/DDBJ whole genome shotgun (WGS) entry which is preliminary data.</text>
</comment>
<dbReference type="SUPFAM" id="SSF57196">
    <property type="entry name" value="EGF/Laminin"/>
    <property type="match status" value="1"/>
</dbReference>
<evidence type="ECO:0000259" key="8">
    <source>
        <dbReference type="PROSITE" id="PS50026"/>
    </source>
</evidence>
<evidence type="ECO:0000256" key="4">
    <source>
        <dbReference type="PROSITE-ProRule" id="PRU00076"/>
    </source>
</evidence>
<protein>
    <recommendedName>
        <fullName evidence="11">EGF-like domain-containing protein</fullName>
    </recommendedName>
</protein>
<sequence>MMDPEIWNIYCQISSEPTSRCCGHGVRGTSREHHHDISRPRKYERRKRLFPNVRLQPRLWPSLLSFPYWILWIMLLTVSGVLRPVSCQIVPRSTRHSPLIVINSTSDIGDPPDDAGITPGTLAFLKDLFDRDDRQKRQELPVDNDTLSTSSWSTSSTAAANLPKNAVLLDSLLLKTRPRPAFSPSTSTDPTTAATPTTTMVTTSSIVNTTHNSAEDRQAKRQQTGRPNFFYLGSGVNGDISWSDFDTEAEQEARRSLTTTTSTMNPIPTRLPFPFMSITNVTSTIPPTRRTYPPSSPESPVIVPRTSNNGNGPSIMSSRFTVRDPSDIPPPFARLPASNGLNSDRTSVNGRENLAASFYGSAASDNEAKLRPSGNAEDASEDAKARRRQGSVFAAPSPVQPVPGQDDNAVRIRGRPNYGSSNSLGGQGGRPGSRPAAGGDPRTKIPFDLDASPSVPTDAHDDGIKLETCSLGDDSTCNQAAYEVCRNEDGATTCSCKLGTGRQHLRDVCQGVFSFYVYLRCNRLYDRQLSFGPAFANRKSYPYTVLEREIQLGVDSIMRATSFAPQYVGSHVNSFSAFAEDLLANVTVTFFPPSNLLSDTNSLALTTRLQEAILDKLRESERRLGISNVYVSSLLTAVAGVQDINECAFRDLNDCAANNSICTNTPGTFLCTCRAGYGDRYASDPLRSGRVCETCEDAFCNQHGICLLSDAGKKTCQCNGWYIGTHCETDGQVVAVACGSSAIALILIAVTLVFLLRWSRSSGHSTGTSDQPASTLARSEISGGTFTYVKTGGGTRRLPTVAATQSLERRLRMAYLVHPSLLSEMAGHLEQDGAVHDNNFYEVRPPPGRLGPTTVNQGGNTVAERAANYTQARVNEEGEARPRVGSDPESYQSEESGAASDKQLQKKAIRPGIRPSAGLK</sequence>
<dbReference type="PROSITE" id="PS50026">
    <property type="entry name" value="EGF_3"/>
    <property type="match status" value="2"/>
</dbReference>
<dbReference type="PROSITE" id="PS00010">
    <property type="entry name" value="ASX_HYDROXYL"/>
    <property type="match status" value="1"/>
</dbReference>
<gene>
    <name evidence="9" type="primary">RvY_01724</name>
    <name evidence="9" type="synonym">RvY_01724.1</name>
    <name evidence="9" type="ORF">RvY_01724-1</name>
</gene>
<keyword evidence="10" id="KW-1185">Reference proteome</keyword>
<feature type="compositionally biased region" description="Polar residues" evidence="5">
    <location>
        <begin position="305"/>
        <end position="320"/>
    </location>
</feature>
<dbReference type="InterPro" id="IPR018097">
    <property type="entry name" value="EGF_Ca-bd_CS"/>
</dbReference>
<dbReference type="InterPro" id="IPR050751">
    <property type="entry name" value="ECM_structural_protein"/>
</dbReference>
<proteinExistence type="predicted"/>
<evidence type="ECO:0000256" key="2">
    <source>
        <dbReference type="ARBA" id="ARBA00022737"/>
    </source>
</evidence>
<feature type="transmembrane region" description="Helical" evidence="6">
    <location>
        <begin position="733"/>
        <end position="756"/>
    </location>
</feature>
<dbReference type="Gene3D" id="2.10.25.10">
    <property type="entry name" value="Laminin"/>
    <property type="match status" value="1"/>
</dbReference>
<evidence type="ECO:0000313" key="9">
    <source>
        <dbReference type="EMBL" id="GAU89138.1"/>
    </source>
</evidence>
<keyword evidence="1 4" id="KW-0245">EGF-like domain</keyword>
<dbReference type="InterPro" id="IPR000742">
    <property type="entry name" value="EGF"/>
</dbReference>
<dbReference type="GO" id="GO:0005509">
    <property type="term" value="F:calcium ion binding"/>
    <property type="evidence" value="ECO:0007669"/>
    <property type="project" value="InterPro"/>
</dbReference>
<dbReference type="Pfam" id="PF07645">
    <property type="entry name" value="EGF_CA"/>
    <property type="match status" value="1"/>
</dbReference>
<feature type="region of interest" description="Disordered" evidence="5">
    <location>
        <begin position="178"/>
        <end position="201"/>
    </location>
</feature>
<organism evidence="9 10">
    <name type="scientific">Ramazzottius varieornatus</name>
    <name type="common">Water bear</name>
    <name type="synonym">Tardigrade</name>
    <dbReference type="NCBI Taxonomy" id="947166"/>
    <lineage>
        <taxon>Eukaryota</taxon>
        <taxon>Metazoa</taxon>
        <taxon>Ecdysozoa</taxon>
        <taxon>Tardigrada</taxon>
        <taxon>Eutardigrada</taxon>
        <taxon>Parachela</taxon>
        <taxon>Hypsibioidea</taxon>
        <taxon>Ramazzottiidae</taxon>
        <taxon>Ramazzottius</taxon>
    </lineage>
</organism>
<dbReference type="SUPFAM" id="SSF82671">
    <property type="entry name" value="SEA domain"/>
    <property type="match status" value="1"/>
</dbReference>
<feature type="compositionally biased region" description="Low complexity" evidence="5">
    <location>
        <begin position="284"/>
        <end position="293"/>
    </location>
</feature>
<dbReference type="Proteomes" id="UP000186922">
    <property type="component" value="Unassembled WGS sequence"/>
</dbReference>
<dbReference type="AlphaFoldDB" id="A0A1D1USH5"/>
<dbReference type="PROSITE" id="PS50024">
    <property type="entry name" value="SEA"/>
    <property type="match status" value="1"/>
</dbReference>
<reference evidence="9 10" key="1">
    <citation type="journal article" date="2016" name="Nat. Commun.">
        <title>Extremotolerant tardigrade genome and improved radiotolerance of human cultured cells by tardigrade-unique protein.</title>
        <authorList>
            <person name="Hashimoto T."/>
            <person name="Horikawa D.D."/>
            <person name="Saito Y."/>
            <person name="Kuwahara H."/>
            <person name="Kozuka-Hata H."/>
            <person name="Shin-I T."/>
            <person name="Minakuchi Y."/>
            <person name="Ohishi K."/>
            <person name="Motoyama A."/>
            <person name="Aizu T."/>
            <person name="Enomoto A."/>
            <person name="Kondo K."/>
            <person name="Tanaka S."/>
            <person name="Hara Y."/>
            <person name="Koshikawa S."/>
            <person name="Sagara H."/>
            <person name="Miura T."/>
            <person name="Yokobori S."/>
            <person name="Miyagawa K."/>
            <person name="Suzuki Y."/>
            <person name="Kubo T."/>
            <person name="Oyama M."/>
            <person name="Kohara Y."/>
            <person name="Fujiyama A."/>
            <person name="Arakawa K."/>
            <person name="Katayama T."/>
            <person name="Toyoda A."/>
            <person name="Kunieda T."/>
        </authorList>
    </citation>
    <scope>NUCLEOTIDE SEQUENCE [LARGE SCALE GENOMIC DNA]</scope>
    <source>
        <strain evidence="9 10">YOKOZUNA-1</strain>
    </source>
</reference>
<keyword evidence="6" id="KW-1133">Transmembrane helix</keyword>
<evidence type="ECO:0000256" key="1">
    <source>
        <dbReference type="ARBA" id="ARBA00022536"/>
    </source>
</evidence>
<evidence type="ECO:0008006" key="11">
    <source>
        <dbReference type="Google" id="ProtNLM"/>
    </source>
</evidence>
<dbReference type="Gene3D" id="3.30.70.960">
    <property type="entry name" value="SEA domain"/>
    <property type="match status" value="1"/>
</dbReference>
<dbReference type="InterPro" id="IPR000082">
    <property type="entry name" value="SEA_dom"/>
</dbReference>
<evidence type="ECO:0000256" key="3">
    <source>
        <dbReference type="ARBA" id="ARBA00023157"/>
    </source>
</evidence>
<keyword evidence="6" id="KW-0812">Transmembrane</keyword>
<accession>A0A1D1USH5</accession>
<feature type="region of interest" description="Disordered" evidence="5">
    <location>
        <begin position="284"/>
        <end position="348"/>
    </location>
</feature>
<evidence type="ECO:0000313" key="10">
    <source>
        <dbReference type="Proteomes" id="UP000186922"/>
    </source>
</evidence>
<dbReference type="PANTHER" id="PTHR24034:SF89">
    <property type="entry name" value="COMPLEMENT COMPONENT C1Q RECEPTOR"/>
    <property type="match status" value="1"/>
</dbReference>
<feature type="region of interest" description="Disordered" evidence="5">
    <location>
        <begin position="247"/>
        <end position="271"/>
    </location>
</feature>
<feature type="compositionally biased region" description="Basic and acidic residues" evidence="5">
    <location>
        <begin position="874"/>
        <end position="886"/>
    </location>
</feature>
<dbReference type="CDD" id="cd00054">
    <property type="entry name" value="EGF_CA"/>
    <property type="match status" value="1"/>
</dbReference>
<dbReference type="SMART" id="SM00181">
    <property type="entry name" value="EGF"/>
    <property type="match status" value="3"/>
</dbReference>
<evidence type="ECO:0000256" key="6">
    <source>
        <dbReference type="SAM" id="Phobius"/>
    </source>
</evidence>
<dbReference type="Pfam" id="PF01390">
    <property type="entry name" value="SEA"/>
    <property type="match status" value="1"/>
</dbReference>